<dbReference type="InterPro" id="IPR009772">
    <property type="entry name" value="CDC123"/>
</dbReference>
<keyword evidence="2" id="KW-0131">Cell cycle</keyword>
<dbReference type="STRING" id="1097556.R4XBZ7"/>
<comment type="caution">
    <text evidence="2">The sequence shown here is derived from an EMBL/GenBank/DDBJ whole genome shotgun (WGS) entry which is preliminary data.</text>
</comment>
<reference evidence="2 3" key="1">
    <citation type="journal article" date="2013" name="MBio">
        <title>Genome sequencing of the plant pathogen Taphrina deformans, the causal agent of peach leaf curl.</title>
        <authorList>
            <person name="Cisse O.H."/>
            <person name="Almeida J.M.G.C.F."/>
            <person name="Fonseca A."/>
            <person name="Kumar A.A."/>
            <person name="Salojaervi J."/>
            <person name="Overmyer K."/>
            <person name="Hauser P.M."/>
            <person name="Pagni M."/>
        </authorList>
    </citation>
    <scope>NUCLEOTIDE SEQUENCE [LARGE SCALE GENOMIC DNA]</scope>
    <source>
        <strain evidence="3">PYCC 5710 / ATCC 11124 / CBS 356.35 / IMI 108563 / JCM 9778 / NBRC 8474</strain>
    </source>
</reference>
<evidence type="ECO:0000256" key="1">
    <source>
        <dbReference type="ARBA" id="ARBA00011047"/>
    </source>
</evidence>
<proteinExistence type="inferred from homology"/>
<dbReference type="PANTHER" id="PTHR15323:SF6">
    <property type="entry name" value="CELL DIVISION CYCLE PROTEIN 123 HOMOLOG"/>
    <property type="match status" value="1"/>
</dbReference>
<dbReference type="AlphaFoldDB" id="R4XBZ7"/>
<dbReference type="Proteomes" id="UP000013776">
    <property type="component" value="Unassembled WGS sequence"/>
</dbReference>
<dbReference type="SUPFAM" id="SSF52374">
    <property type="entry name" value="Nucleotidylyl transferase"/>
    <property type="match status" value="1"/>
</dbReference>
<protein>
    <submittedName>
        <fullName evidence="2">Cell division cycle protein 123</fullName>
    </submittedName>
</protein>
<dbReference type="VEuPathDB" id="FungiDB:TAPDE_000511"/>
<dbReference type="Pfam" id="PF07065">
    <property type="entry name" value="D123"/>
    <property type="match status" value="1"/>
</dbReference>
<dbReference type="GO" id="GO:0051301">
    <property type="term" value="P:cell division"/>
    <property type="evidence" value="ECO:0007669"/>
    <property type="project" value="UniProtKB-KW"/>
</dbReference>
<keyword evidence="2" id="KW-0132">Cell division</keyword>
<sequence>MYATKNADKDSKGPDENRTRIALMQAFSKKVSEYCNTHICLTKHPYFVDKFHAVREEVPAAKQIYIVGYDTFVRILDKKYYPDQDLSKSGLEDFFAHGKLLCAMREDDKWGNSATQREHVERLAAGQVDGVPAHWGENIALLTLKEDDALGVSSSMIRQAATASDEATLAKYLTPEVRQVIREEGLYGATDTNEIKFPYLTRAHVMNCSFSRWHGKYKHISPRARVIKPLPAAFIQYLNEDGLMLPQDSRTMKRFEALSSDSEASDFEDEGFEEEDPTDAFRELHDTIEREIRALGGAVVPKLNWSTPKDALWITADKTLKCTSPDDIYLLLKSSDFIVHDLDHAFDDCVDGAAEALAPPEVELVLKKWFNAQPSMEFRCFVGARRLVAVSQRDVNHYDFLEAEGGTLLRLAQDLYGRHLATFPDPNFVFDMYVSLEQDRAWLMDINPFSPTTDAKLFTWREILDRPAHEAPELRLVAKGTVMTGGPEYTAHRVPLELVESSDGVDPITFAETFQRKLATAVFDA</sequence>
<evidence type="ECO:0000313" key="2">
    <source>
        <dbReference type="EMBL" id="CCG80865.1"/>
    </source>
</evidence>
<comment type="similarity">
    <text evidence="1">Belongs to the CDC123 family.</text>
</comment>
<dbReference type="GO" id="GO:0005737">
    <property type="term" value="C:cytoplasm"/>
    <property type="evidence" value="ECO:0007669"/>
    <property type="project" value="TreeGrafter"/>
</dbReference>
<dbReference type="EMBL" id="CAHR02000016">
    <property type="protein sequence ID" value="CCG80865.1"/>
    <property type="molecule type" value="Genomic_DNA"/>
</dbReference>
<evidence type="ECO:0000313" key="3">
    <source>
        <dbReference type="Proteomes" id="UP000013776"/>
    </source>
</evidence>
<dbReference type="OrthoDB" id="360540at2759"/>
<dbReference type="PANTHER" id="PTHR15323">
    <property type="entry name" value="D123 PROTEIN"/>
    <property type="match status" value="1"/>
</dbReference>
<dbReference type="InterPro" id="IPR014729">
    <property type="entry name" value="Rossmann-like_a/b/a_fold"/>
</dbReference>
<name>R4XBZ7_TAPDE</name>
<dbReference type="Gene3D" id="3.40.50.620">
    <property type="entry name" value="HUPs"/>
    <property type="match status" value="1"/>
</dbReference>
<gene>
    <name evidence="2" type="ORF">TAPDE_000511</name>
</gene>
<dbReference type="eggNOG" id="KOG2983">
    <property type="taxonomic scope" value="Eukaryota"/>
</dbReference>
<accession>R4XBZ7</accession>
<organism evidence="2 3">
    <name type="scientific">Taphrina deformans (strain PYCC 5710 / ATCC 11124 / CBS 356.35 / IMI 108563 / JCM 9778 / NBRC 8474)</name>
    <name type="common">Peach leaf curl fungus</name>
    <name type="synonym">Lalaria deformans</name>
    <dbReference type="NCBI Taxonomy" id="1097556"/>
    <lineage>
        <taxon>Eukaryota</taxon>
        <taxon>Fungi</taxon>
        <taxon>Dikarya</taxon>
        <taxon>Ascomycota</taxon>
        <taxon>Taphrinomycotina</taxon>
        <taxon>Taphrinomycetes</taxon>
        <taxon>Taphrinales</taxon>
        <taxon>Taphrinaceae</taxon>
        <taxon>Taphrina</taxon>
    </lineage>
</organism>
<keyword evidence="3" id="KW-1185">Reference proteome</keyword>